<dbReference type="PANTHER" id="PTHR33116">
    <property type="entry name" value="REVERSE TRANSCRIPTASE ZINC-BINDING DOMAIN-CONTAINING PROTEIN-RELATED-RELATED"/>
    <property type="match status" value="1"/>
</dbReference>
<dbReference type="EMBL" id="SMMG02000004">
    <property type="protein sequence ID" value="KAA3477682.1"/>
    <property type="molecule type" value="Genomic_DNA"/>
</dbReference>
<proteinExistence type="predicted"/>
<dbReference type="GO" id="GO:0003964">
    <property type="term" value="F:RNA-directed DNA polymerase activity"/>
    <property type="evidence" value="ECO:0007669"/>
    <property type="project" value="UniProtKB-KW"/>
</dbReference>
<keyword evidence="1" id="KW-0808">Transferase</keyword>
<comment type="caution">
    <text evidence="1">The sequence shown here is derived from an EMBL/GenBank/DDBJ whole genome shotgun (WGS) entry which is preliminary data.</text>
</comment>
<organism evidence="1 2">
    <name type="scientific">Gossypium australe</name>
    <dbReference type="NCBI Taxonomy" id="47621"/>
    <lineage>
        <taxon>Eukaryota</taxon>
        <taxon>Viridiplantae</taxon>
        <taxon>Streptophyta</taxon>
        <taxon>Embryophyta</taxon>
        <taxon>Tracheophyta</taxon>
        <taxon>Spermatophyta</taxon>
        <taxon>Magnoliopsida</taxon>
        <taxon>eudicotyledons</taxon>
        <taxon>Gunneridae</taxon>
        <taxon>Pentapetalae</taxon>
        <taxon>rosids</taxon>
        <taxon>malvids</taxon>
        <taxon>Malvales</taxon>
        <taxon>Malvaceae</taxon>
        <taxon>Malvoideae</taxon>
        <taxon>Gossypium</taxon>
    </lineage>
</organism>
<keyword evidence="1" id="KW-0695">RNA-directed DNA polymerase</keyword>
<name>A0A5B6W9X3_9ROSI</name>
<keyword evidence="2" id="KW-1185">Reference proteome</keyword>
<evidence type="ECO:0000313" key="1">
    <source>
        <dbReference type="EMBL" id="KAA3477682.1"/>
    </source>
</evidence>
<gene>
    <name evidence="1" type="ORF">EPI10_011555</name>
</gene>
<protein>
    <submittedName>
        <fullName evidence="1">Reverse transcriptase-like protein</fullName>
    </submittedName>
</protein>
<keyword evidence="1" id="KW-0548">Nucleotidyltransferase</keyword>
<dbReference type="AlphaFoldDB" id="A0A5B6W9X3"/>
<dbReference type="Proteomes" id="UP000325315">
    <property type="component" value="Unassembled WGS sequence"/>
</dbReference>
<dbReference type="OrthoDB" id="997868at2759"/>
<accession>A0A5B6W9X3</accession>
<sequence>MIKAVLQSIPTYAMSIFLAPIGVLKEIQTKLSRGWWSGKERGKFWSMLSWRTLCQPKGMGGIGLRNMRLFNIALLGRQVWRLINNKESLYFKVLSSKYFPDGNIFNAKKVNRASFTWSSIAAAVDLLKNSFGWQIGNDEPIKIRKDNWGLEGLNGSTIIPNMLSSGDVSVKNLWKEHDRSWNVEKIASIRSDFNESCPRCGVNAESLIHALRDCTISRKVLTIGGWDLNSNEKQYDRCIDWMEE</sequence>
<reference evidence="2" key="1">
    <citation type="journal article" date="2019" name="Plant Biotechnol. J.">
        <title>Genome sequencing of the Australian wild diploid species Gossypium australe highlights disease resistance and delayed gland morphogenesis.</title>
        <authorList>
            <person name="Cai Y."/>
            <person name="Cai X."/>
            <person name="Wang Q."/>
            <person name="Wang P."/>
            <person name="Zhang Y."/>
            <person name="Cai C."/>
            <person name="Xu Y."/>
            <person name="Wang K."/>
            <person name="Zhou Z."/>
            <person name="Wang C."/>
            <person name="Geng S."/>
            <person name="Li B."/>
            <person name="Dong Q."/>
            <person name="Hou Y."/>
            <person name="Wang H."/>
            <person name="Ai P."/>
            <person name="Liu Z."/>
            <person name="Yi F."/>
            <person name="Sun M."/>
            <person name="An G."/>
            <person name="Cheng J."/>
            <person name="Zhang Y."/>
            <person name="Shi Q."/>
            <person name="Xie Y."/>
            <person name="Shi X."/>
            <person name="Chang Y."/>
            <person name="Huang F."/>
            <person name="Chen Y."/>
            <person name="Hong S."/>
            <person name="Mi L."/>
            <person name="Sun Q."/>
            <person name="Zhang L."/>
            <person name="Zhou B."/>
            <person name="Peng R."/>
            <person name="Zhang X."/>
            <person name="Liu F."/>
        </authorList>
    </citation>
    <scope>NUCLEOTIDE SEQUENCE [LARGE SCALE GENOMIC DNA]</scope>
    <source>
        <strain evidence="2">cv. PA1801</strain>
    </source>
</reference>
<evidence type="ECO:0000313" key="2">
    <source>
        <dbReference type="Proteomes" id="UP000325315"/>
    </source>
</evidence>
<dbReference type="PANTHER" id="PTHR33116:SF86">
    <property type="entry name" value="REVERSE TRANSCRIPTASE DOMAIN-CONTAINING PROTEIN"/>
    <property type="match status" value="1"/>
</dbReference>